<evidence type="ECO:0000313" key="3">
    <source>
        <dbReference type="Proteomes" id="UP000549971"/>
    </source>
</evidence>
<accession>A0A7W9J2V0</accession>
<sequence length="123" mass="12845">MNHITAISTIAVPVTAQDRAVAFYVDTLGFDLHFDAELPQLNGRWIVVAPPGATTTLALIPTTDQTPTGADTGIRLTTPNAAAAHAALTAQSVAVDALLSWPGVPPMFTLHDPDGNTLYLVEG</sequence>
<organism evidence="2 3">
    <name type="scientific">Kribbella italica</name>
    <dbReference type="NCBI Taxonomy" id="1540520"/>
    <lineage>
        <taxon>Bacteria</taxon>
        <taxon>Bacillati</taxon>
        <taxon>Actinomycetota</taxon>
        <taxon>Actinomycetes</taxon>
        <taxon>Propionibacteriales</taxon>
        <taxon>Kribbellaceae</taxon>
        <taxon>Kribbella</taxon>
    </lineage>
</organism>
<dbReference type="PANTHER" id="PTHR36437">
    <property type="entry name" value="GLYOXALASE/BLEOMYCIN RESISTANCE PROTEIN/DIOXYGENASE"/>
    <property type="match status" value="1"/>
</dbReference>
<dbReference type="PROSITE" id="PS51819">
    <property type="entry name" value="VOC"/>
    <property type="match status" value="1"/>
</dbReference>
<dbReference type="InterPro" id="IPR029068">
    <property type="entry name" value="Glyas_Bleomycin-R_OHBP_Dase"/>
</dbReference>
<dbReference type="GO" id="GO:0051213">
    <property type="term" value="F:dioxygenase activity"/>
    <property type="evidence" value="ECO:0007669"/>
    <property type="project" value="UniProtKB-KW"/>
</dbReference>
<keyword evidence="3" id="KW-1185">Reference proteome</keyword>
<dbReference type="AlphaFoldDB" id="A0A7W9J2V0"/>
<evidence type="ECO:0000259" key="1">
    <source>
        <dbReference type="PROSITE" id="PS51819"/>
    </source>
</evidence>
<protein>
    <submittedName>
        <fullName evidence="2">Catechol 2,3-dioxygenase-like lactoylglutathione lyase family enzyme</fullName>
    </submittedName>
</protein>
<dbReference type="Proteomes" id="UP000549971">
    <property type="component" value="Unassembled WGS sequence"/>
</dbReference>
<dbReference type="InterPro" id="IPR004360">
    <property type="entry name" value="Glyas_Fos-R_dOase_dom"/>
</dbReference>
<name>A0A7W9J2V0_9ACTN</name>
<dbReference type="PANTHER" id="PTHR36437:SF2">
    <property type="entry name" value="GLYOXALASE_BLEOMYCIN RESISTANCE PROTEIN_DIOXYGENASE"/>
    <property type="match status" value="1"/>
</dbReference>
<dbReference type="EMBL" id="JACHMY010000001">
    <property type="protein sequence ID" value="MBB5834335.1"/>
    <property type="molecule type" value="Genomic_DNA"/>
</dbReference>
<keyword evidence="2" id="KW-0223">Dioxygenase</keyword>
<keyword evidence="2" id="KW-0560">Oxidoreductase</keyword>
<feature type="domain" description="VOC" evidence="1">
    <location>
        <begin position="6"/>
        <end position="123"/>
    </location>
</feature>
<dbReference type="Gene3D" id="3.10.180.10">
    <property type="entry name" value="2,3-Dihydroxybiphenyl 1,2-Dioxygenase, domain 1"/>
    <property type="match status" value="1"/>
</dbReference>
<dbReference type="RefSeq" id="WP_184794107.1">
    <property type="nucleotide sequence ID" value="NZ_JACHMY010000001.1"/>
</dbReference>
<dbReference type="GO" id="GO:0016829">
    <property type="term" value="F:lyase activity"/>
    <property type="evidence" value="ECO:0007669"/>
    <property type="project" value="UniProtKB-KW"/>
</dbReference>
<proteinExistence type="predicted"/>
<gene>
    <name evidence="2" type="ORF">HDA39_001069</name>
</gene>
<comment type="caution">
    <text evidence="2">The sequence shown here is derived from an EMBL/GenBank/DDBJ whole genome shotgun (WGS) entry which is preliminary data.</text>
</comment>
<dbReference type="Pfam" id="PF00903">
    <property type="entry name" value="Glyoxalase"/>
    <property type="match status" value="1"/>
</dbReference>
<keyword evidence="2" id="KW-0456">Lyase</keyword>
<evidence type="ECO:0000313" key="2">
    <source>
        <dbReference type="EMBL" id="MBB5834335.1"/>
    </source>
</evidence>
<dbReference type="SUPFAM" id="SSF54593">
    <property type="entry name" value="Glyoxalase/Bleomycin resistance protein/Dihydroxybiphenyl dioxygenase"/>
    <property type="match status" value="1"/>
</dbReference>
<dbReference type="InterPro" id="IPR037523">
    <property type="entry name" value="VOC_core"/>
</dbReference>
<reference evidence="2 3" key="1">
    <citation type="submission" date="2020-08" db="EMBL/GenBank/DDBJ databases">
        <title>Sequencing the genomes of 1000 actinobacteria strains.</title>
        <authorList>
            <person name="Klenk H.-P."/>
        </authorList>
    </citation>
    <scope>NUCLEOTIDE SEQUENCE [LARGE SCALE GENOMIC DNA]</scope>
    <source>
        <strain evidence="2 3">DSM 28967</strain>
    </source>
</reference>